<dbReference type="Gene3D" id="3.30.1150.10">
    <property type="match status" value="1"/>
</dbReference>
<protein>
    <submittedName>
        <fullName evidence="2">Gram-negative bacterial tonB protein</fullName>
    </submittedName>
</protein>
<dbReference type="Proteomes" id="UP000237968">
    <property type="component" value="Unassembled WGS sequence"/>
</dbReference>
<reference evidence="2 3" key="1">
    <citation type="submission" date="2018-03" db="EMBL/GenBank/DDBJ databases">
        <title>Draft Genome Sequences of the Obligatory Marine Myxobacteria Enhygromyxa salina SWB005.</title>
        <authorList>
            <person name="Poehlein A."/>
            <person name="Moghaddam J.A."/>
            <person name="Harms H."/>
            <person name="Alanjari M."/>
            <person name="Koenig G.M."/>
            <person name="Daniel R."/>
            <person name="Schaeberle T.F."/>
        </authorList>
    </citation>
    <scope>NUCLEOTIDE SEQUENCE [LARGE SCALE GENOMIC DNA]</scope>
    <source>
        <strain evidence="2 3">SWB005</strain>
    </source>
</reference>
<gene>
    <name evidence="2" type="ORF">ENSA5_58390</name>
</gene>
<sequence>MTTKSRILEHTQTHFFALAGLIGLSLATATTDAAAHPSAAEPQRMGQQAQVDGGLDKATVREIVAARIDDVRECYIAELIEDDTVVGGIVIDFTIVAAGSVHDVTIAESTMPARFDACVAAAVETWQFPSTLSSTEVSYPVVMEPG</sequence>
<feature type="domain" description="TonB C-terminal" evidence="1">
    <location>
        <begin position="87"/>
        <end position="133"/>
    </location>
</feature>
<evidence type="ECO:0000313" key="3">
    <source>
        <dbReference type="Proteomes" id="UP000237968"/>
    </source>
</evidence>
<keyword evidence="3" id="KW-1185">Reference proteome</keyword>
<dbReference type="NCBIfam" id="NF033768">
    <property type="entry name" value="myxo_SS_tail"/>
    <property type="match status" value="1"/>
</dbReference>
<dbReference type="SUPFAM" id="SSF74653">
    <property type="entry name" value="TolA/TonB C-terminal domain"/>
    <property type="match status" value="1"/>
</dbReference>
<dbReference type="InterPro" id="IPR037682">
    <property type="entry name" value="TonB_C"/>
</dbReference>
<organism evidence="2 3">
    <name type="scientific">Enhygromyxa salina</name>
    <dbReference type="NCBI Taxonomy" id="215803"/>
    <lineage>
        <taxon>Bacteria</taxon>
        <taxon>Pseudomonadati</taxon>
        <taxon>Myxococcota</taxon>
        <taxon>Polyangia</taxon>
        <taxon>Nannocystales</taxon>
        <taxon>Nannocystaceae</taxon>
        <taxon>Enhygromyxa</taxon>
    </lineage>
</organism>
<evidence type="ECO:0000313" key="2">
    <source>
        <dbReference type="EMBL" id="PRP91102.1"/>
    </source>
</evidence>
<evidence type="ECO:0000259" key="1">
    <source>
        <dbReference type="Pfam" id="PF03544"/>
    </source>
</evidence>
<dbReference type="AlphaFoldDB" id="A0A2S9XE19"/>
<accession>A0A2S9XE19</accession>
<dbReference type="RefSeq" id="WP_106395043.1">
    <property type="nucleotide sequence ID" value="NZ_PVNK01000257.1"/>
</dbReference>
<dbReference type="GO" id="GO:0055085">
    <property type="term" value="P:transmembrane transport"/>
    <property type="evidence" value="ECO:0007669"/>
    <property type="project" value="InterPro"/>
</dbReference>
<dbReference type="InterPro" id="IPR049806">
    <property type="entry name" value="MasK-like_C"/>
</dbReference>
<comment type="caution">
    <text evidence="2">The sequence shown here is derived from an EMBL/GenBank/DDBJ whole genome shotgun (WGS) entry which is preliminary data.</text>
</comment>
<dbReference type="EMBL" id="PVNK01000257">
    <property type="protein sequence ID" value="PRP91102.1"/>
    <property type="molecule type" value="Genomic_DNA"/>
</dbReference>
<dbReference type="Pfam" id="PF03544">
    <property type="entry name" value="TonB_C"/>
    <property type="match status" value="1"/>
</dbReference>
<dbReference type="OrthoDB" id="5377858at2"/>
<name>A0A2S9XE19_9BACT</name>
<proteinExistence type="predicted"/>